<evidence type="ECO:0000313" key="1">
    <source>
        <dbReference type="EMBL" id="UZE97423.1"/>
    </source>
</evidence>
<dbReference type="Proteomes" id="UP001163739">
    <property type="component" value="Chromosome"/>
</dbReference>
<evidence type="ECO:0000313" key="2">
    <source>
        <dbReference type="Proteomes" id="UP001163739"/>
    </source>
</evidence>
<accession>A0ABY6N5L4</accession>
<gene>
    <name evidence="1" type="ORF">NKI27_06655</name>
</gene>
<organism evidence="1 2">
    <name type="scientific">Alkalimarinus alittae</name>
    <dbReference type="NCBI Taxonomy" id="2961619"/>
    <lineage>
        <taxon>Bacteria</taxon>
        <taxon>Pseudomonadati</taxon>
        <taxon>Pseudomonadota</taxon>
        <taxon>Gammaproteobacteria</taxon>
        <taxon>Alteromonadales</taxon>
        <taxon>Alteromonadaceae</taxon>
        <taxon>Alkalimarinus</taxon>
    </lineage>
</organism>
<name>A0ABY6N5L4_9ALTE</name>
<reference evidence="1" key="1">
    <citation type="submission" date="2022-06" db="EMBL/GenBank/DDBJ databases">
        <title>Alkalimarinus sp. nov., isolated from gut of a Alitta virens.</title>
        <authorList>
            <person name="Yang A.I."/>
            <person name="Shin N.-R."/>
        </authorList>
    </citation>
    <scope>NUCLEOTIDE SEQUENCE</scope>
    <source>
        <strain evidence="1">A2M4</strain>
    </source>
</reference>
<sequence length="132" mass="14073">MVKKLAVTIGTLAVFALMAYVLVSGGKPINSDLSVIGQGKPVLVLAYENFSPVGGEALNLLRQVRDDFESQLDFVVAELGTPAGDGFASGYKMTDGMAVFLTSDGQPLRIINIPTGERELRLRLESLLSTAE</sequence>
<protein>
    <submittedName>
        <fullName evidence="1">Uncharacterized protein</fullName>
    </submittedName>
</protein>
<dbReference type="EMBL" id="CP100390">
    <property type="protein sequence ID" value="UZE97423.1"/>
    <property type="molecule type" value="Genomic_DNA"/>
</dbReference>
<dbReference type="RefSeq" id="WP_265048897.1">
    <property type="nucleotide sequence ID" value="NZ_CP100390.1"/>
</dbReference>
<proteinExistence type="predicted"/>
<keyword evidence="2" id="KW-1185">Reference proteome</keyword>